<dbReference type="AlphaFoldDB" id="A0A086TDM4"/>
<keyword evidence="3" id="KW-1185">Reference proteome</keyword>
<protein>
    <submittedName>
        <fullName evidence="2">Uncharacterized protein</fullName>
    </submittedName>
</protein>
<gene>
    <name evidence="2" type="ORF">ACRE_017130</name>
</gene>
<name>A0A086TDM4_HAPC1</name>
<dbReference type="Proteomes" id="UP000029964">
    <property type="component" value="Unassembled WGS sequence"/>
</dbReference>
<comment type="caution">
    <text evidence="2">The sequence shown here is derived from an EMBL/GenBank/DDBJ whole genome shotgun (WGS) entry which is preliminary data.</text>
</comment>
<accession>A0A086TDM4</accession>
<feature type="region of interest" description="Disordered" evidence="1">
    <location>
        <begin position="323"/>
        <end position="354"/>
    </location>
</feature>
<feature type="compositionally biased region" description="Basic and acidic residues" evidence="1">
    <location>
        <begin position="338"/>
        <end position="354"/>
    </location>
</feature>
<organism evidence="2 3">
    <name type="scientific">Hapsidospora chrysogenum (strain ATCC 11550 / CBS 779.69 / DSM 880 / IAM 14645 / JCM 23072 / IMI 49137)</name>
    <name type="common">Acremonium chrysogenum</name>
    <dbReference type="NCBI Taxonomy" id="857340"/>
    <lineage>
        <taxon>Eukaryota</taxon>
        <taxon>Fungi</taxon>
        <taxon>Dikarya</taxon>
        <taxon>Ascomycota</taxon>
        <taxon>Pezizomycotina</taxon>
        <taxon>Sordariomycetes</taxon>
        <taxon>Hypocreomycetidae</taxon>
        <taxon>Hypocreales</taxon>
        <taxon>Bionectriaceae</taxon>
        <taxon>Hapsidospora</taxon>
    </lineage>
</organism>
<proteinExistence type="predicted"/>
<sequence length="354" mass="39314">MSSVIADLHGVELDPRFEIRRLEPKHEEWALAVAMHSNVYQSDVWAGLYLGQQARVCLEGFNIAKGAYMPAITDGWALGVFDKEYQYKRPESAATEGALYWHELDGLDTMIEADGRRVLRDAMDFPLVSVAMGCDASDAAKAGFTYRLLGRALPMGLFVFSITARKREAEPANAEPAKPEELKAGEVLQRTGTATADGYMGMGLMKATAHFLMHEAKSKGFRQIRLGALSPAVFHVWTNPPAPHRAEATEKLDYRARETIVNGEKESSFTSTARPASYEYTLPGEARRYMLCVSSMPRSVGGMLAQAASNPYVKVEQQLQDQRIKGGHGTWRHRSARGSREYNMRFDGDKSQTP</sequence>
<dbReference type="HOGENOM" id="CLU_067124_0_0_1"/>
<dbReference type="EMBL" id="JPKY01000009">
    <property type="protein sequence ID" value="KFH47456.1"/>
    <property type="molecule type" value="Genomic_DNA"/>
</dbReference>
<evidence type="ECO:0000313" key="3">
    <source>
        <dbReference type="Proteomes" id="UP000029964"/>
    </source>
</evidence>
<evidence type="ECO:0000313" key="2">
    <source>
        <dbReference type="EMBL" id="KFH47456.1"/>
    </source>
</evidence>
<dbReference type="OrthoDB" id="5169850at2759"/>
<reference evidence="3" key="1">
    <citation type="journal article" date="2014" name="Genome Announc.">
        <title>Genome sequence and annotation of Acremonium chrysogenum, producer of the beta-lactam antibiotic cephalosporin C.</title>
        <authorList>
            <person name="Terfehr D."/>
            <person name="Dahlmann T.A."/>
            <person name="Specht T."/>
            <person name="Zadra I."/>
            <person name="Kuernsteiner H."/>
            <person name="Kueck U."/>
        </authorList>
    </citation>
    <scope>NUCLEOTIDE SEQUENCE [LARGE SCALE GENOMIC DNA]</scope>
    <source>
        <strain evidence="3">ATCC 11550 / CBS 779.69 / DSM 880 / IAM 14645 / JCM 23072 / IMI 49137</strain>
    </source>
</reference>
<evidence type="ECO:0000256" key="1">
    <source>
        <dbReference type="SAM" id="MobiDB-lite"/>
    </source>
</evidence>